<evidence type="ECO:0000313" key="4">
    <source>
        <dbReference type="Proteomes" id="UP001596106"/>
    </source>
</evidence>
<comment type="caution">
    <text evidence="3">The sequence shown here is derived from an EMBL/GenBank/DDBJ whole genome shotgun (WGS) entry which is preliminary data.</text>
</comment>
<protein>
    <submittedName>
        <fullName evidence="3">Alpha/beta hydrolase family protein</fullName>
        <ecNumber evidence="3">3.4.-.-</ecNumber>
    </submittedName>
</protein>
<evidence type="ECO:0000259" key="2">
    <source>
        <dbReference type="Pfam" id="PF05448"/>
    </source>
</evidence>
<accession>A0ABW0I4R9</accession>
<gene>
    <name evidence="3" type="ORF">ACFPMF_04260</name>
</gene>
<dbReference type="InterPro" id="IPR050261">
    <property type="entry name" value="FrsA_esterase"/>
</dbReference>
<dbReference type="Gene3D" id="3.40.50.1820">
    <property type="entry name" value="alpha/beta hydrolase"/>
    <property type="match status" value="1"/>
</dbReference>
<feature type="domain" description="Acetyl xylan esterase" evidence="2">
    <location>
        <begin position="187"/>
        <end position="237"/>
    </location>
</feature>
<dbReference type="PANTHER" id="PTHR22946">
    <property type="entry name" value="DIENELACTONE HYDROLASE DOMAIN-CONTAINING PROTEIN-RELATED"/>
    <property type="match status" value="1"/>
</dbReference>
<dbReference type="PANTHER" id="PTHR22946:SF8">
    <property type="entry name" value="ACETYL XYLAN ESTERASE DOMAIN-CONTAINING PROTEIN"/>
    <property type="match status" value="1"/>
</dbReference>
<dbReference type="SUPFAM" id="SSF53474">
    <property type="entry name" value="alpha/beta-Hydrolases"/>
    <property type="match status" value="1"/>
</dbReference>
<organism evidence="3 4">
    <name type="scientific">Larkinella bovis</name>
    <dbReference type="NCBI Taxonomy" id="683041"/>
    <lineage>
        <taxon>Bacteria</taxon>
        <taxon>Pseudomonadati</taxon>
        <taxon>Bacteroidota</taxon>
        <taxon>Cytophagia</taxon>
        <taxon>Cytophagales</taxon>
        <taxon>Spirosomataceae</taxon>
        <taxon>Larkinella</taxon>
    </lineage>
</organism>
<dbReference type="InterPro" id="IPR008391">
    <property type="entry name" value="AXE1_dom"/>
</dbReference>
<keyword evidence="3" id="KW-0378">Hydrolase</keyword>
<dbReference type="InterPro" id="IPR029058">
    <property type="entry name" value="AB_hydrolase_fold"/>
</dbReference>
<proteinExistence type="predicted"/>
<feature type="chain" id="PRO_5046281044" evidence="1">
    <location>
        <begin position="21"/>
        <end position="389"/>
    </location>
</feature>
<evidence type="ECO:0000313" key="3">
    <source>
        <dbReference type="EMBL" id="MFC5408506.1"/>
    </source>
</evidence>
<evidence type="ECO:0000256" key="1">
    <source>
        <dbReference type="SAM" id="SignalP"/>
    </source>
</evidence>
<dbReference type="Proteomes" id="UP001596106">
    <property type="component" value="Unassembled WGS sequence"/>
</dbReference>
<dbReference type="EMBL" id="JBHSMA010000001">
    <property type="protein sequence ID" value="MFC5408506.1"/>
    <property type="molecule type" value="Genomic_DNA"/>
</dbReference>
<dbReference type="Pfam" id="PF05448">
    <property type="entry name" value="AXE1"/>
    <property type="match status" value="1"/>
</dbReference>
<keyword evidence="4" id="KW-1185">Reference proteome</keyword>
<name>A0ABW0I4R9_9BACT</name>
<keyword evidence="1" id="KW-0732">Signal</keyword>
<reference evidence="4" key="1">
    <citation type="journal article" date="2019" name="Int. J. Syst. Evol. Microbiol.">
        <title>The Global Catalogue of Microorganisms (GCM) 10K type strain sequencing project: providing services to taxonomists for standard genome sequencing and annotation.</title>
        <authorList>
            <consortium name="The Broad Institute Genomics Platform"/>
            <consortium name="The Broad Institute Genome Sequencing Center for Infectious Disease"/>
            <person name="Wu L."/>
            <person name="Ma J."/>
        </authorList>
    </citation>
    <scope>NUCLEOTIDE SEQUENCE [LARGE SCALE GENOMIC DNA]</scope>
    <source>
        <strain evidence="4">CCUG 55250</strain>
    </source>
</reference>
<sequence>MRLLFLSACLWSLLPFAGLAQPKPDRPDLRQGAYFSEPDGAKALLQCGALYTDKASWEKRAALIRQGIRDGLKLPAKPAFAPLKPIRHSLRKLDGYTVENVAFESLPGFYVTGNLYTPTGLSGKTAAVLCPHGHMASMDARLKEYTQQRCITLAKMGAVVFVYDMLGYGDSKQCDHKLPEAAKLQTLNSIRALDFLTGLPQVDPQRVAVTGESGGGTQTFLLTALDSRVKVSVPVVMVSAHFFGGCVCESGMPIHKRPAHETNNVEIAALAAPRPMIMISDGGDWTKNTPNVEYPHVQRIYGFYGAQDKLEAVHLANEKHDYGPSKRDAAYRFLAKHLKLNLNRVLKNGQIDESSNVVLPPADLQVFTEAHPRPTNAVVGDDAVMALLK</sequence>
<feature type="signal peptide" evidence="1">
    <location>
        <begin position="1"/>
        <end position="20"/>
    </location>
</feature>
<dbReference type="EC" id="3.4.-.-" evidence="3"/>
<dbReference type="GO" id="GO:0016787">
    <property type="term" value="F:hydrolase activity"/>
    <property type="evidence" value="ECO:0007669"/>
    <property type="project" value="UniProtKB-KW"/>
</dbReference>
<dbReference type="RefSeq" id="WP_379841445.1">
    <property type="nucleotide sequence ID" value="NZ_JBHSMA010000001.1"/>
</dbReference>